<sequence length="362" mass="41600">MPKTSTYRLNGTLASTTRTQNKQLDPILPAFNSPLCQALYQFIRLLLGMKQLSDPWPSPPNSEQLAQFRHSWGGDTLEEGEIFAILENKISANTNLPVHGKKKVLHESNRLAFLEHLTKTRFPYPCFNWNELSTSPWNVAFSRLILRHWNCARLAGSFLRYSMEPKAAAEPSTILALITRWFNGRRDSIRKEERKPGSAETQKRLVQSSRRRKTLAKHRSDTLEMMKVPEKFWGIFEDPLCNSDTESLEDGTLVKVKLKWRSELASSLANKVDQISIRRKKEDNRRAFGPGQLLETRRQHSMQNIQPNKNTKVPRGLAVDFYDDQFLEGLGEQARYEMGVESSLGLSDLCFHLEKYSFNSQG</sequence>
<gene>
    <name evidence="2" type="ORF">PGTG_18510</name>
</gene>
<dbReference type="InParanoid" id="E3L7I7"/>
<reference key="1">
    <citation type="submission" date="2007-01" db="EMBL/GenBank/DDBJ databases">
        <title>The Genome Sequence of Puccinia graminis f. sp. tritici Strain CRL 75-36-700-3.</title>
        <authorList>
            <consortium name="The Broad Institute Genome Sequencing Platform"/>
            <person name="Birren B."/>
            <person name="Lander E."/>
            <person name="Galagan J."/>
            <person name="Nusbaum C."/>
            <person name="Devon K."/>
            <person name="Cuomo C."/>
            <person name="Jaffe D."/>
            <person name="Butler J."/>
            <person name="Alvarez P."/>
            <person name="Gnerre S."/>
            <person name="Grabherr M."/>
            <person name="Mauceli E."/>
            <person name="Brockman W."/>
            <person name="Young S."/>
            <person name="LaButti K."/>
            <person name="Sykes S."/>
            <person name="DeCaprio D."/>
            <person name="Crawford M."/>
            <person name="Koehrsen M."/>
            <person name="Engels R."/>
            <person name="Montgomery P."/>
            <person name="Pearson M."/>
            <person name="Howarth C."/>
            <person name="Larson L."/>
            <person name="White J."/>
            <person name="Zeng Q."/>
            <person name="Kodira C."/>
            <person name="Yandava C."/>
            <person name="Alvarado L."/>
            <person name="O'Leary S."/>
            <person name="Szabo L."/>
            <person name="Dean R."/>
            <person name="Schein J."/>
        </authorList>
    </citation>
    <scope>NUCLEOTIDE SEQUENCE</scope>
    <source>
        <strain>CRL 75-36-700-3</strain>
    </source>
</reference>
<dbReference type="AlphaFoldDB" id="E3L7I7"/>
<dbReference type="Proteomes" id="UP000008783">
    <property type="component" value="Unassembled WGS sequence"/>
</dbReference>
<proteinExistence type="predicted"/>
<evidence type="ECO:0000256" key="1">
    <source>
        <dbReference type="SAM" id="MobiDB-lite"/>
    </source>
</evidence>
<dbReference type="EMBL" id="DS178366">
    <property type="protein sequence ID" value="EFP92512.1"/>
    <property type="molecule type" value="Genomic_DNA"/>
</dbReference>
<dbReference type="VEuPathDB" id="FungiDB:PGTG_18510"/>
<dbReference type="RefSeq" id="XP_003336931.1">
    <property type="nucleotide sequence ID" value="XM_003336883.1"/>
</dbReference>
<reference evidence="3" key="2">
    <citation type="journal article" date="2011" name="Proc. Natl. Acad. Sci. U.S.A.">
        <title>Obligate biotrophy features unraveled by the genomic analysis of rust fungi.</title>
        <authorList>
            <person name="Duplessis S."/>
            <person name="Cuomo C.A."/>
            <person name="Lin Y.-C."/>
            <person name="Aerts A."/>
            <person name="Tisserant E."/>
            <person name="Veneault-Fourrey C."/>
            <person name="Joly D.L."/>
            <person name="Hacquard S."/>
            <person name="Amselem J."/>
            <person name="Cantarel B.L."/>
            <person name="Chiu R."/>
            <person name="Coutinho P.M."/>
            <person name="Feau N."/>
            <person name="Field M."/>
            <person name="Frey P."/>
            <person name="Gelhaye E."/>
            <person name="Goldberg J."/>
            <person name="Grabherr M.G."/>
            <person name="Kodira C.D."/>
            <person name="Kohler A."/>
            <person name="Kuees U."/>
            <person name="Lindquist E.A."/>
            <person name="Lucas S.M."/>
            <person name="Mago R."/>
            <person name="Mauceli E."/>
            <person name="Morin E."/>
            <person name="Murat C."/>
            <person name="Pangilinan J.L."/>
            <person name="Park R."/>
            <person name="Pearson M."/>
            <person name="Quesneville H."/>
            <person name="Rouhier N."/>
            <person name="Sakthikumar S."/>
            <person name="Salamov A.A."/>
            <person name="Schmutz J."/>
            <person name="Selles B."/>
            <person name="Shapiro H."/>
            <person name="Tanguay P."/>
            <person name="Tuskan G.A."/>
            <person name="Henrissat B."/>
            <person name="Van de Peer Y."/>
            <person name="Rouze P."/>
            <person name="Ellis J.G."/>
            <person name="Dodds P.N."/>
            <person name="Schein J.E."/>
            <person name="Zhong S."/>
            <person name="Hamelin R.C."/>
            <person name="Grigoriev I.V."/>
            <person name="Szabo L.J."/>
            <person name="Martin F."/>
        </authorList>
    </citation>
    <scope>NUCLEOTIDE SEQUENCE [LARGE SCALE GENOMIC DNA]</scope>
    <source>
        <strain evidence="3">CRL 75-36-700-3 / race SCCL</strain>
    </source>
</reference>
<evidence type="ECO:0000313" key="2">
    <source>
        <dbReference type="EMBL" id="EFP92512.1"/>
    </source>
</evidence>
<feature type="region of interest" description="Disordered" evidence="1">
    <location>
        <begin position="190"/>
        <end position="218"/>
    </location>
</feature>
<organism evidence="2 3">
    <name type="scientific">Puccinia graminis f. sp. tritici (strain CRL 75-36-700-3 / race SCCL)</name>
    <name type="common">Black stem rust fungus</name>
    <dbReference type="NCBI Taxonomy" id="418459"/>
    <lineage>
        <taxon>Eukaryota</taxon>
        <taxon>Fungi</taxon>
        <taxon>Dikarya</taxon>
        <taxon>Basidiomycota</taxon>
        <taxon>Pucciniomycotina</taxon>
        <taxon>Pucciniomycetes</taxon>
        <taxon>Pucciniales</taxon>
        <taxon>Pucciniaceae</taxon>
        <taxon>Puccinia</taxon>
    </lineage>
</organism>
<keyword evidence="3" id="KW-1185">Reference proteome</keyword>
<dbReference type="GeneID" id="10538507"/>
<dbReference type="OMA" id="SERVPRC"/>
<dbReference type="HOGENOM" id="CLU_058865_0_0_1"/>
<name>E3L7I7_PUCGT</name>
<evidence type="ECO:0000313" key="3">
    <source>
        <dbReference type="Proteomes" id="UP000008783"/>
    </source>
</evidence>
<feature type="compositionally biased region" description="Basic and acidic residues" evidence="1">
    <location>
        <begin position="190"/>
        <end position="203"/>
    </location>
</feature>
<dbReference type="OrthoDB" id="2505424at2759"/>
<protein>
    <submittedName>
        <fullName evidence="2">Uncharacterized protein</fullName>
    </submittedName>
</protein>
<accession>E3L7I7</accession>
<dbReference type="KEGG" id="pgr:PGTG_18510"/>